<evidence type="ECO:0000313" key="2">
    <source>
        <dbReference type="EMBL" id="GIG74804.1"/>
    </source>
</evidence>
<dbReference type="RefSeq" id="WP_168077394.1">
    <property type="nucleotide sequence ID" value="NZ_BAAAQJ010000007.1"/>
</dbReference>
<gene>
    <name evidence="2" type="ORF">Pfl04_32080</name>
</gene>
<dbReference type="EMBL" id="BONU01000022">
    <property type="protein sequence ID" value="GIG74804.1"/>
    <property type="molecule type" value="Genomic_DNA"/>
</dbReference>
<accession>A0A8J3LNU8</accession>
<evidence type="ECO:0000256" key="1">
    <source>
        <dbReference type="SAM" id="Phobius"/>
    </source>
</evidence>
<protein>
    <submittedName>
        <fullName evidence="2">Uncharacterized protein</fullName>
    </submittedName>
</protein>
<organism evidence="2 3">
    <name type="scientific">Planosporangium flavigriseum</name>
    <dbReference type="NCBI Taxonomy" id="373681"/>
    <lineage>
        <taxon>Bacteria</taxon>
        <taxon>Bacillati</taxon>
        <taxon>Actinomycetota</taxon>
        <taxon>Actinomycetes</taxon>
        <taxon>Micromonosporales</taxon>
        <taxon>Micromonosporaceae</taxon>
        <taxon>Planosporangium</taxon>
    </lineage>
</organism>
<keyword evidence="1" id="KW-0472">Membrane</keyword>
<dbReference type="Proteomes" id="UP000653674">
    <property type="component" value="Unassembled WGS sequence"/>
</dbReference>
<sequence>MYDKVIIGGGAATTGGALALTGSSVVWMALAAFAMLAVGTAILRIVPRKQG</sequence>
<dbReference type="AlphaFoldDB" id="A0A8J3LNU8"/>
<feature type="transmembrane region" description="Helical" evidence="1">
    <location>
        <begin position="25"/>
        <end position="46"/>
    </location>
</feature>
<keyword evidence="3" id="KW-1185">Reference proteome</keyword>
<proteinExistence type="predicted"/>
<keyword evidence="1" id="KW-0812">Transmembrane</keyword>
<keyword evidence="1" id="KW-1133">Transmembrane helix</keyword>
<comment type="caution">
    <text evidence="2">The sequence shown here is derived from an EMBL/GenBank/DDBJ whole genome shotgun (WGS) entry which is preliminary data.</text>
</comment>
<evidence type="ECO:0000313" key="3">
    <source>
        <dbReference type="Proteomes" id="UP000653674"/>
    </source>
</evidence>
<name>A0A8J3LNU8_9ACTN</name>
<reference evidence="2" key="1">
    <citation type="submission" date="2021-01" db="EMBL/GenBank/DDBJ databases">
        <title>Whole genome shotgun sequence of Planosporangium flavigriseum NBRC 105377.</title>
        <authorList>
            <person name="Komaki H."/>
            <person name="Tamura T."/>
        </authorList>
    </citation>
    <scope>NUCLEOTIDE SEQUENCE</scope>
    <source>
        <strain evidence="2">NBRC 105377</strain>
    </source>
</reference>